<keyword evidence="7" id="KW-0378">Hydrolase</keyword>
<feature type="transmembrane region" description="Helical" evidence="6">
    <location>
        <begin position="20"/>
        <end position="46"/>
    </location>
</feature>
<dbReference type="PRINTS" id="PR00119">
    <property type="entry name" value="CATATPASE"/>
</dbReference>
<dbReference type="InterPro" id="IPR018303">
    <property type="entry name" value="ATPase_P-typ_P_site"/>
</dbReference>
<dbReference type="InterPro" id="IPR036412">
    <property type="entry name" value="HAD-like_sf"/>
</dbReference>
<dbReference type="PANTHER" id="PTHR43520">
    <property type="entry name" value="ATP7, ISOFORM B"/>
    <property type="match status" value="1"/>
</dbReference>
<evidence type="ECO:0000256" key="2">
    <source>
        <dbReference type="ARBA" id="ARBA00022692"/>
    </source>
</evidence>
<comment type="subcellular location">
    <subcellularLocation>
        <location evidence="1">Membrane</location>
    </subcellularLocation>
</comment>
<protein>
    <submittedName>
        <fullName evidence="7">Cu2+-exporting ATPase</fullName>
        <ecNumber evidence="7">3.6.3.4</ecNumber>
    </submittedName>
</protein>
<feature type="transmembrane region" description="Helical" evidence="6">
    <location>
        <begin position="439"/>
        <end position="461"/>
    </location>
</feature>
<organism evidence="7 8">
    <name type="scientific">Thanatephorus cucumeris (strain AG1-IB / isolate 7/3/14)</name>
    <name type="common">Lettuce bottom rot fungus</name>
    <name type="synonym">Rhizoctonia solani</name>
    <dbReference type="NCBI Taxonomy" id="1108050"/>
    <lineage>
        <taxon>Eukaryota</taxon>
        <taxon>Fungi</taxon>
        <taxon>Dikarya</taxon>
        <taxon>Basidiomycota</taxon>
        <taxon>Agaricomycotina</taxon>
        <taxon>Agaricomycetes</taxon>
        <taxon>Cantharellales</taxon>
        <taxon>Ceratobasidiaceae</taxon>
        <taxon>Rhizoctonia</taxon>
        <taxon>Rhizoctonia solani AG-1</taxon>
    </lineage>
</organism>
<dbReference type="Gene3D" id="3.40.50.1000">
    <property type="entry name" value="HAD superfamily/HAD-like"/>
    <property type="match status" value="1"/>
</dbReference>
<dbReference type="PROSITE" id="PS00154">
    <property type="entry name" value="ATPASE_E1_E2"/>
    <property type="match status" value="1"/>
</dbReference>
<evidence type="ECO:0000313" key="7">
    <source>
        <dbReference type="EMBL" id="CCO34344.1"/>
    </source>
</evidence>
<keyword evidence="4 6" id="KW-1133">Transmembrane helix</keyword>
<dbReference type="Pfam" id="PF00702">
    <property type="entry name" value="Hydrolase"/>
    <property type="match status" value="1"/>
</dbReference>
<dbReference type="Gene3D" id="1.20.1110.10">
    <property type="entry name" value="Calcium-transporting ATPase, transmembrane domain"/>
    <property type="match status" value="1"/>
</dbReference>
<dbReference type="PANTHER" id="PTHR43520:SF8">
    <property type="entry name" value="P-TYPE CU(+) TRANSPORTER"/>
    <property type="match status" value="1"/>
</dbReference>
<dbReference type="InterPro" id="IPR023299">
    <property type="entry name" value="ATPase_P-typ_cyto_dom_N"/>
</dbReference>
<evidence type="ECO:0000256" key="4">
    <source>
        <dbReference type="ARBA" id="ARBA00022989"/>
    </source>
</evidence>
<dbReference type="GO" id="GO:0043682">
    <property type="term" value="F:P-type divalent copper transporter activity"/>
    <property type="evidence" value="ECO:0007669"/>
    <property type="project" value="TreeGrafter"/>
</dbReference>
<accession>M5C4T9</accession>
<dbReference type="EMBL" id="CAOJ01012936">
    <property type="protein sequence ID" value="CCO34344.1"/>
    <property type="molecule type" value="Genomic_DNA"/>
</dbReference>
<gene>
    <name evidence="7" type="ORF">BN14_08441</name>
</gene>
<evidence type="ECO:0000256" key="5">
    <source>
        <dbReference type="ARBA" id="ARBA00023136"/>
    </source>
</evidence>
<evidence type="ECO:0000256" key="3">
    <source>
        <dbReference type="ARBA" id="ARBA00022967"/>
    </source>
</evidence>
<dbReference type="Gene3D" id="3.40.1110.10">
    <property type="entry name" value="Calcium-transporting ATPase, cytoplasmic domain N"/>
    <property type="match status" value="1"/>
</dbReference>
<dbReference type="Proteomes" id="UP000012065">
    <property type="component" value="Unassembled WGS sequence"/>
</dbReference>
<dbReference type="GO" id="GO:0055070">
    <property type="term" value="P:copper ion homeostasis"/>
    <property type="evidence" value="ECO:0007669"/>
    <property type="project" value="TreeGrafter"/>
</dbReference>
<dbReference type="GO" id="GO:0005507">
    <property type="term" value="F:copper ion binding"/>
    <property type="evidence" value="ECO:0007669"/>
    <property type="project" value="TreeGrafter"/>
</dbReference>
<name>M5C4T9_THACB</name>
<comment type="caution">
    <text evidence="7">The sequence shown here is derived from an EMBL/GenBank/DDBJ whole genome shotgun (WGS) entry which is preliminary data.</text>
</comment>
<dbReference type="AlphaFoldDB" id="M5C4T9"/>
<keyword evidence="3" id="KW-1278">Translocase</keyword>
<dbReference type="GO" id="GO:0016020">
    <property type="term" value="C:membrane"/>
    <property type="evidence" value="ECO:0007669"/>
    <property type="project" value="UniProtKB-SubCell"/>
</dbReference>
<sequence>MRDAQSARLRVQDTTDRVAGWLAPTALTIALIAFVGWTGVGVRGAYKSNGSERSGEIQKAVVDAIGYAVAILVVSCPCALALCVPMVAVIAVASIEALENACHVKAVVFDKTGTLTLGKLGVETATYHCQDNIPLAKSQQEIQQLVRNLTESSTHPVAVAIHGSISALLSSTDSVLIKSSDVRSVPGKGLEAVIDGYIIRGGNAAWAAGAGSVTSGSSDHTVFIVSITPNKSSPEFTRIAYYTLSDSLRPDSLKTVRELTSRGIEVHILSGDAPGVVAQTASALGIPSSRARGGCSPEEKAQWIKFTQTGGMGDGGECGTSGSEKCCSSTSAAASNHDNNRTKASRRKVMFVGDGTNDALALVQSDVSISLGTGTDIASSAANVVLLSSLSTGLSTVFALARASRNRIWINFGWAFVYNVLAILLASGVLGSVRIPPEWAGLGELVSVLPVVLIAWSLGLVRW</sequence>
<evidence type="ECO:0000313" key="8">
    <source>
        <dbReference type="Proteomes" id="UP000012065"/>
    </source>
</evidence>
<dbReference type="InterPro" id="IPR023214">
    <property type="entry name" value="HAD_sf"/>
</dbReference>
<evidence type="ECO:0000256" key="1">
    <source>
        <dbReference type="ARBA" id="ARBA00004370"/>
    </source>
</evidence>
<keyword evidence="2 6" id="KW-0812">Transmembrane</keyword>
<feature type="transmembrane region" description="Helical" evidence="6">
    <location>
        <begin position="67"/>
        <end position="93"/>
    </location>
</feature>
<proteinExistence type="predicted"/>
<dbReference type="EC" id="3.6.3.4" evidence="7"/>
<dbReference type="GO" id="GO:0000166">
    <property type="term" value="F:nucleotide binding"/>
    <property type="evidence" value="ECO:0007669"/>
    <property type="project" value="InterPro"/>
</dbReference>
<dbReference type="SUPFAM" id="SSF56784">
    <property type="entry name" value="HAD-like"/>
    <property type="match status" value="1"/>
</dbReference>
<feature type="transmembrane region" description="Helical" evidence="6">
    <location>
        <begin position="408"/>
        <end position="433"/>
    </location>
</feature>
<dbReference type="HOGENOM" id="CLU_001771_10_1_1"/>
<evidence type="ECO:0000256" key="6">
    <source>
        <dbReference type="SAM" id="Phobius"/>
    </source>
</evidence>
<keyword evidence="5 6" id="KW-0472">Membrane</keyword>
<dbReference type="GO" id="GO:0016787">
    <property type="term" value="F:hydrolase activity"/>
    <property type="evidence" value="ECO:0007669"/>
    <property type="project" value="UniProtKB-KW"/>
</dbReference>
<reference evidence="7 8" key="1">
    <citation type="journal article" date="2013" name="J. Biotechnol.">
        <title>Establishment and interpretation of the genome sequence of the phytopathogenic fungus Rhizoctonia solani AG1-IB isolate 7/3/14.</title>
        <authorList>
            <person name="Wibberg D.W."/>
            <person name="Jelonek L.J."/>
            <person name="Rupp O.R."/>
            <person name="Hennig M.H."/>
            <person name="Eikmeyer F.E."/>
            <person name="Goesmann A.G."/>
            <person name="Hartmann A.H."/>
            <person name="Borriss R.B."/>
            <person name="Grosch R.G."/>
            <person name="Puehler A.P."/>
            <person name="Schlueter A.S."/>
        </authorList>
    </citation>
    <scope>NUCLEOTIDE SEQUENCE [LARGE SCALE GENOMIC DNA]</scope>
    <source>
        <strain evidence="8">AG1-IB / isolate 7/3/14</strain>
    </source>
</reference>